<dbReference type="EMBL" id="LR215048">
    <property type="protein sequence ID" value="VEU80302.1"/>
    <property type="molecule type" value="Genomic_DNA"/>
</dbReference>
<dbReference type="PROSITE" id="PS50928">
    <property type="entry name" value="ABC_TM1"/>
    <property type="match status" value="1"/>
</dbReference>
<feature type="transmembrane region" description="Helical" evidence="7">
    <location>
        <begin position="121"/>
        <end position="139"/>
    </location>
</feature>
<dbReference type="GO" id="GO:0005886">
    <property type="term" value="C:plasma membrane"/>
    <property type="evidence" value="ECO:0007669"/>
    <property type="project" value="UniProtKB-SubCell"/>
</dbReference>
<evidence type="ECO:0000259" key="8">
    <source>
        <dbReference type="PROSITE" id="PS50928"/>
    </source>
</evidence>
<dbReference type="Proteomes" id="UP000289841">
    <property type="component" value="Chromosome"/>
</dbReference>
<organism evidence="9 10">
    <name type="scientific">Haploplasma axanthum</name>
    <name type="common">Acholeplasma axanthum</name>
    <dbReference type="NCBI Taxonomy" id="29552"/>
    <lineage>
        <taxon>Bacteria</taxon>
        <taxon>Bacillati</taxon>
        <taxon>Mycoplasmatota</taxon>
        <taxon>Mollicutes</taxon>
        <taxon>Acholeplasmatales</taxon>
        <taxon>Acholeplasmataceae</taxon>
        <taxon>Haploplasma</taxon>
    </lineage>
</organism>
<evidence type="ECO:0000256" key="6">
    <source>
        <dbReference type="ARBA" id="ARBA00023136"/>
    </source>
</evidence>
<dbReference type="Gene3D" id="1.10.3720.10">
    <property type="entry name" value="MetI-like"/>
    <property type="match status" value="1"/>
</dbReference>
<feature type="transmembrane region" description="Helical" evidence="7">
    <location>
        <begin position="183"/>
        <end position="201"/>
    </location>
</feature>
<dbReference type="InterPro" id="IPR050809">
    <property type="entry name" value="UgpAE/MalFG_permease"/>
</dbReference>
<evidence type="ECO:0000256" key="5">
    <source>
        <dbReference type="ARBA" id="ARBA00022989"/>
    </source>
</evidence>
<dbReference type="KEGG" id="aaxa:NCTC10138_00671"/>
<name>A0A449BD07_HAPAX</name>
<dbReference type="PANTHER" id="PTHR43227:SF3">
    <property type="entry name" value="BINDING-PROTEIN-DEPENDENT TRANSPORT SYSTEMS INNER MEMBRANE COMPONENT"/>
    <property type="match status" value="1"/>
</dbReference>
<dbReference type="AlphaFoldDB" id="A0A449BD07"/>
<feature type="transmembrane region" description="Helical" evidence="7">
    <location>
        <begin position="222"/>
        <end position="244"/>
    </location>
</feature>
<sequence>MKNVKTEKNKKVISYKNQKLVWAFIFLAPWFFGLVLLFLYPLVESLIYSFSNVTISDSGISTSGIAFKNYIDVFNIHAIGGTFFKVELLTTILDAVVNLPVIVIFSLLMATLLNTEFKGRAIARAIFFIPVILNSATVLEAMSNLNLPAAAVDEKMFNIDFYLINAGLGEGTVTFLTGLVSRMTSIVTLSGIPILLFLASIQSIPSHLYEAAKMEGATTYEMFWLITFPNVTPHILTVLIYVLVDSFLTSSVTSYIQITLNARQSNYIGLTSAMSWIYTLVVLFIIGVVGMLAKTLKWGESHYAS</sequence>
<evidence type="ECO:0000256" key="3">
    <source>
        <dbReference type="ARBA" id="ARBA00022475"/>
    </source>
</evidence>
<protein>
    <submittedName>
        <fullName evidence="9">Inner membrane ABC transporter permease protein ycjO</fullName>
    </submittedName>
</protein>
<accession>A0A449BD07</accession>
<keyword evidence="6 7" id="KW-0472">Membrane</keyword>
<dbReference type="STRING" id="1278311.GCA_000428705_00761"/>
<dbReference type="InterPro" id="IPR035906">
    <property type="entry name" value="MetI-like_sf"/>
</dbReference>
<evidence type="ECO:0000313" key="9">
    <source>
        <dbReference type="EMBL" id="VEU80302.1"/>
    </source>
</evidence>
<feature type="transmembrane region" description="Helical" evidence="7">
    <location>
        <begin position="273"/>
        <end position="293"/>
    </location>
</feature>
<comment type="subcellular location">
    <subcellularLocation>
        <location evidence="1 7">Cell membrane</location>
        <topology evidence="1 7">Multi-pass membrane protein</topology>
    </subcellularLocation>
</comment>
<dbReference type="CDD" id="cd06261">
    <property type="entry name" value="TM_PBP2"/>
    <property type="match status" value="1"/>
</dbReference>
<reference evidence="9 10" key="1">
    <citation type="submission" date="2019-01" db="EMBL/GenBank/DDBJ databases">
        <authorList>
            <consortium name="Pathogen Informatics"/>
        </authorList>
    </citation>
    <scope>NUCLEOTIDE SEQUENCE [LARGE SCALE GENOMIC DNA]</scope>
    <source>
        <strain evidence="9 10">NCTC10138</strain>
    </source>
</reference>
<keyword evidence="3" id="KW-1003">Cell membrane</keyword>
<keyword evidence="4 7" id="KW-0812">Transmembrane</keyword>
<dbReference type="RefSeq" id="WP_026390377.1">
    <property type="nucleotide sequence ID" value="NZ_LR215048.1"/>
</dbReference>
<dbReference type="Pfam" id="PF00528">
    <property type="entry name" value="BPD_transp_1"/>
    <property type="match status" value="1"/>
</dbReference>
<feature type="transmembrane region" description="Helical" evidence="7">
    <location>
        <begin position="95"/>
        <end position="114"/>
    </location>
</feature>
<keyword evidence="5 7" id="KW-1133">Transmembrane helix</keyword>
<feature type="transmembrane region" description="Helical" evidence="7">
    <location>
        <begin position="20"/>
        <end position="43"/>
    </location>
</feature>
<dbReference type="InterPro" id="IPR000515">
    <property type="entry name" value="MetI-like"/>
</dbReference>
<dbReference type="PANTHER" id="PTHR43227">
    <property type="entry name" value="BLL4140 PROTEIN"/>
    <property type="match status" value="1"/>
</dbReference>
<dbReference type="OrthoDB" id="9788108at2"/>
<keyword evidence="2 7" id="KW-0813">Transport</keyword>
<feature type="domain" description="ABC transmembrane type-1" evidence="8">
    <location>
        <begin position="88"/>
        <end position="293"/>
    </location>
</feature>
<evidence type="ECO:0000256" key="2">
    <source>
        <dbReference type="ARBA" id="ARBA00022448"/>
    </source>
</evidence>
<comment type="similarity">
    <text evidence="7">Belongs to the binding-protein-dependent transport system permease family.</text>
</comment>
<keyword evidence="10" id="KW-1185">Reference proteome</keyword>
<dbReference type="GO" id="GO:0055085">
    <property type="term" value="P:transmembrane transport"/>
    <property type="evidence" value="ECO:0007669"/>
    <property type="project" value="InterPro"/>
</dbReference>
<proteinExistence type="inferred from homology"/>
<evidence type="ECO:0000256" key="1">
    <source>
        <dbReference type="ARBA" id="ARBA00004651"/>
    </source>
</evidence>
<gene>
    <name evidence="9" type="primary">ycjO_3</name>
    <name evidence="9" type="ORF">NCTC10138_00671</name>
</gene>
<dbReference type="SUPFAM" id="SSF161098">
    <property type="entry name" value="MetI-like"/>
    <property type="match status" value="1"/>
</dbReference>
<evidence type="ECO:0000256" key="4">
    <source>
        <dbReference type="ARBA" id="ARBA00022692"/>
    </source>
</evidence>
<evidence type="ECO:0000313" key="10">
    <source>
        <dbReference type="Proteomes" id="UP000289841"/>
    </source>
</evidence>
<evidence type="ECO:0000256" key="7">
    <source>
        <dbReference type="RuleBase" id="RU363032"/>
    </source>
</evidence>